<organism evidence="1">
    <name type="scientific">human gut metagenome</name>
    <dbReference type="NCBI Taxonomy" id="408170"/>
    <lineage>
        <taxon>unclassified sequences</taxon>
        <taxon>metagenomes</taxon>
        <taxon>organismal metagenomes</taxon>
    </lineage>
</organism>
<gene>
    <name evidence="1" type="ORF">Q604_UNBC14795G0001</name>
</gene>
<feature type="non-terminal residue" evidence="1">
    <location>
        <position position="1"/>
    </location>
</feature>
<comment type="caution">
    <text evidence="1">The sequence shown here is derived from an EMBL/GenBank/DDBJ whole genome shotgun (WGS) entry which is preliminary data.</text>
</comment>
<name>W1XK99_9ZZZZ</name>
<dbReference type="AlphaFoldDB" id="W1XK99"/>
<accession>W1XK99</accession>
<dbReference type="Gene3D" id="2.20.70.140">
    <property type="match status" value="1"/>
</dbReference>
<dbReference type="EMBL" id="AZMM01014795">
    <property type="protein sequence ID" value="ETJ30692.1"/>
    <property type="molecule type" value="Genomic_DNA"/>
</dbReference>
<feature type="non-terminal residue" evidence="1">
    <location>
        <position position="132"/>
    </location>
</feature>
<evidence type="ECO:0000313" key="1">
    <source>
        <dbReference type="EMBL" id="ETJ30692.1"/>
    </source>
</evidence>
<reference evidence="1" key="1">
    <citation type="submission" date="2013-12" db="EMBL/GenBank/DDBJ databases">
        <title>A Varibaculum cambriense genome reconstructed from a premature infant gut community with otherwise low bacterial novelty that shifts toward anaerobic metabolism during the third week of life.</title>
        <authorList>
            <person name="Brown C.T."/>
            <person name="Sharon I."/>
            <person name="Thomas B.C."/>
            <person name="Castelle C.J."/>
            <person name="Morowitz M.J."/>
            <person name="Banfield J.F."/>
        </authorList>
    </citation>
    <scope>NUCLEOTIDE SEQUENCE</scope>
</reference>
<evidence type="ECO:0008006" key="2">
    <source>
        <dbReference type="Google" id="ProtNLM"/>
    </source>
</evidence>
<proteinExistence type="predicted"/>
<protein>
    <recommendedName>
        <fullName evidence="2">Hep/Hag repeat protein</fullName>
    </recommendedName>
</protein>
<sequence length="132" mass="13190">NAGDIANNKTDIAKNKQDISTINTTINKGLNFAGDTGTVSNRKLGDTVTVKGGAIGALSDGNIGVDSDGNGTLNVKLAKTLTGLDSVTAGNTKIDNGGLTVGGKNYVSTTGLNANNQKITNVANGSDPNDAV</sequence>